<evidence type="ECO:0000313" key="9">
    <source>
        <dbReference type="EMBL" id="EFM02510.1"/>
    </source>
</evidence>
<dbReference type="OrthoDB" id="9810103at2"/>
<dbReference type="STRING" id="862515.HMPREF0658_0591"/>
<evidence type="ECO:0000256" key="8">
    <source>
        <dbReference type="SAM" id="Phobius"/>
    </source>
</evidence>
<evidence type="ECO:0000256" key="2">
    <source>
        <dbReference type="ARBA" id="ARBA00005811"/>
    </source>
</evidence>
<sequence>MSIYRRRMQGVPSLNTASLPDLIFTVLFFFMIVTHMRKTTLKVKYRVPAGTELTKLTKKSAVSYIYIGRSEDGKTRIQLNDKYAEPAEITDYMVAERNRMSPEDVQAMTVSIKADRSTSMGVIADVKQALRRANALNINYSATSHKRRQ</sequence>
<dbReference type="Proteomes" id="UP000004394">
    <property type="component" value="Unassembled WGS sequence"/>
</dbReference>
<dbReference type="AlphaFoldDB" id="E0NQZ0"/>
<comment type="similarity">
    <text evidence="2 7">Belongs to the ExbD/TolR family.</text>
</comment>
<evidence type="ECO:0000256" key="1">
    <source>
        <dbReference type="ARBA" id="ARBA00004162"/>
    </source>
</evidence>
<dbReference type="Pfam" id="PF02472">
    <property type="entry name" value="ExbD"/>
    <property type="match status" value="1"/>
</dbReference>
<dbReference type="InterPro" id="IPR003400">
    <property type="entry name" value="ExbD"/>
</dbReference>
<dbReference type="EMBL" id="AEEI01000021">
    <property type="protein sequence ID" value="EFM02510.1"/>
    <property type="molecule type" value="Genomic_DNA"/>
</dbReference>
<keyword evidence="6 8" id="KW-0472">Membrane</keyword>
<comment type="caution">
    <text evidence="9">The sequence shown here is derived from an EMBL/GenBank/DDBJ whole genome shotgun (WGS) entry which is preliminary data.</text>
</comment>
<dbReference type="eggNOG" id="COG0848">
    <property type="taxonomic scope" value="Bacteria"/>
</dbReference>
<reference evidence="9" key="1">
    <citation type="submission" date="2010-07" db="EMBL/GenBank/DDBJ databases">
        <authorList>
            <person name="Muzny D."/>
            <person name="Qin X."/>
            <person name="Deng J."/>
            <person name="Jiang H."/>
            <person name="Liu Y."/>
            <person name="Qu J."/>
            <person name="Song X.-Z."/>
            <person name="Zhang L."/>
            <person name="Thornton R."/>
            <person name="Coyle M."/>
            <person name="Francisco L."/>
            <person name="Jackson L."/>
            <person name="Javaid M."/>
            <person name="Korchina V."/>
            <person name="Kovar C."/>
            <person name="Mata R."/>
            <person name="Mathew T."/>
            <person name="Ngo R."/>
            <person name="Nguyen L."/>
            <person name="Nguyen N."/>
            <person name="Okwuonu G."/>
            <person name="Ongeri F."/>
            <person name="Pham C."/>
            <person name="Simmons D."/>
            <person name="Wilczek-Boney K."/>
            <person name="Hale W."/>
            <person name="Jakkamsetti A."/>
            <person name="Pham P."/>
            <person name="Ruth R."/>
            <person name="San Lucas F."/>
            <person name="Warren J."/>
            <person name="Zhang J."/>
            <person name="Zhao Z."/>
            <person name="Zhou C."/>
            <person name="Zhu D."/>
            <person name="Lee S."/>
            <person name="Bess C."/>
            <person name="Blankenburg K."/>
            <person name="Forbes L."/>
            <person name="Fu Q."/>
            <person name="Gubbala S."/>
            <person name="Hirani K."/>
            <person name="Jayaseelan J.C."/>
            <person name="Lara F."/>
            <person name="Munidasa M."/>
            <person name="Palculict T."/>
            <person name="Patil S."/>
            <person name="Pu L.-L."/>
            <person name="Saada N."/>
            <person name="Tang L."/>
            <person name="Weissenberger G."/>
            <person name="Zhu Y."/>
            <person name="Hemphill L."/>
            <person name="Shang Y."/>
            <person name="Youmans B."/>
            <person name="Ayvaz T."/>
            <person name="Ross M."/>
            <person name="Santibanez J."/>
            <person name="Aqrawi P."/>
            <person name="Gross S."/>
            <person name="Joshi V."/>
            <person name="Fowler G."/>
            <person name="Nazareth L."/>
            <person name="Reid J."/>
            <person name="Worley K."/>
            <person name="Petrosino J."/>
            <person name="Highlander S."/>
            <person name="Gibbs R."/>
        </authorList>
    </citation>
    <scope>NUCLEOTIDE SEQUENCE [LARGE SCALE GENOMIC DNA]</scope>
    <source>
        <strain evidence="9">DSM 16973</strain>
    </source>
</reference>
<keyword evidence="5 8" id="KW-1133">Transmembrane helix</keyword>
<evidence type="ECO:0000256" key="7">
    <source>
        <dbReference type="RuleBase" id="RU003879"/>
    </source>
</evidence>
<evidence type="ECO:0000256" key="6">
    <source>
        <dbReference type="ARBA" id="ARBA00023136"/>
    </source>
</evidence>
<dbReference type="HOGENOM" id="CLU_139779_0_0_10"/>
<keyword evidence="7" id="KW-0813">Transport</keyword>
<dbReference type="GO" id="GO:0022857">
    <property type="term" value="F:transmembrane transporter activity"/>
    <property type="evidence" value="ECO:0007669"/>
    <property type="project" value="InterPro"/>
</dbReference>
<evidence type="ECO:0000256" key="3">
    <source>
        <dbReference type="ARBA" id="ARBA00022475"/>
    </source>
</evidence>
<proteinExistence type="inferred from homology"/>
<evidence type="ECO:0000313" key="10">
    <source>
        <dbReference type="Proteomes" id="UP000004394"/>
    </source>
</evidence>
<name>E0NQZ0_9BACT</name>
<gene>
    <name evidence="9" type="ORF">HMPREF0658_0591</name>
</gene>
<evidence type="ECO:0000256" key="4">
    <source>
        <dbReference type="ARBA" id="ARBA00022692"/>
    </source>
</evidence>
<dbReference type="GO" id="GO:0005886">
    <property type="term" value="C:plasma membrane"/>
    <property type="evidence" value="ECO:0007669"/>
    <property type="project" value="UniProtKB-SubCell"/>
</dbReference>
<dbReference type="GO" id="GO:0015031">
    <property type="term" value="P:protein transport"/>
    <property type="evidence" value="ECO:0007669"/>
    <property type="project" value="UniProtKB-KW"/>
</dbReference>
<keyword evidence="7" id="KW-0653">Protein transport</keyword>
<feature type="transmembrane region" description="Helical" evidence="8">
    <location>
        <begin position="17"/>
        <end position="36"/>
    </location>
</feature>
<organism evidence="9 10">
    <name type="scientific">Hoylesella marshii DSM 16973 = JCM 13450</name>
    <dbReference type="NCBI Taxonomy" id="862515"/>
    <lineage>
        <taxon>Bacteria</taxon>
        <taxon>Pseudomonadati</taxon>
        <taxon>Bacteroidota</taxon>
        <taxon>Bacteroidia</taxon>
        <taxon>Bacteroidales</taxon>
        <taxon>Prevotellaceae</taxon>
        <taxon>Hoylesella</taxon>
    </lineage>
</organism>
<dbReference type="BioCyc" id="PMAR862515-HMP:GMOO-604-MONOMER"/>
<comment type="subcellular location">
    <subcellularLocation>
        <location evidence="1">Cell membrane</location>
        <topology evidence="1">Single-pass membrane protein</topology>
    </subcellularLocation>
    <subcellularLocation>
        <location evidence="7">Cell membrane</location>
        <topology evidence="7">Single-pass type II membrane protein</topology>
    </subcellularLocation>
</comment>
<protein>
    <recommendedName>
        <fullName evidence="11">Transport energizing protein, ExbD/TolR family</fullName>
    </recommendedName>
</protein>
<evidence type="ECO:0000256" key="5">
    <source>
        <dbReference type="ARBA" id="ARBA00022989"/>
    </source>
</evidence>
<evidence type="ECO:0008006" key="11">
    <source>
        <dbReference type="Google" id="ProtNLM"/>
    </source>
</evidence>
<keyword evidence="10" id="KW-1185">Reference proteome</keyword>
<keyword evidence="3" id="KW-1003">Cell membrane</keyword>
<dbReference type="RefSeq" id="WP_006948388.1">
    <property type="nucleotide sequence ID" value="NZ_BAJI01000001.1"/>
</dbReference>
<accession>E0NQZ0</accession>
<keyword evidence="4 7" id="KW-0812">Transmembrane</keyword>